<evidence type="ECO:0000256" key="5">
    <source>
        <dbReference type="SAM" id="MobiDB-lite"/>
    </source>
</evidence>
<keyword evidence="3" id="KW-0131">Cell cycle</keyword>
<dbReference type="GO" id="GO:0016538">
    <property type="term" value="F:cyclin-dependent protein serine/threonine kinase regulator activity"/>
    <property type="evidence" value="ECO:0007669"/>
    <property type="project" value="InterPro"/>
</dbReference>
<gene>
    <name evidence="7" type="primary">Contig15542.g16564</name>
    <name evidence="7" type="ORF">STYLEM_1789</name>
</gene>
<evidence type="ECO:0000259" key="6">
    <source>
        <dbReference type="SMART" id="SM00385"/>
    </source>
</evidence>
<dbReference type="EMBL" id="CCKQ01001700">
    <property type="protein sequence ID" value="CDW72824.1"/>
    <property type="molecule type" value="Genomic_DNA"/>
</dbReference>
<dbReference type="Pfam" id="PF00134">
    <property type="entry name" value="Cyclin_N"/>
    <property type="match status" value="1"/>
</dbReference>
<dbReference type="Pfam" id="PF02984">
    <property type="entry name" value="Cyclin_C"/>
    <property type="match status" value="1"/>
</dbReference>
<dbReference type="InterPro" id="IPR013763">
    <property type="entry name" value="Cyclin-like_dom"/>
</dbReference>
<dbReference type="GO" id="GO:0044772">
    <property type="term" value="P:mitotic cell cycle phase transition"/>
    <property type="evidence" value="ECO:0007669"/>
    <property type="project" value="InterPro"/>
</dbReference>
<keyword evidence="8" id="KW-1185">Reference proteome</keyword>
<accession>A0A077ZTJ2</accession>
<evidence type="ECO:0000256" key="1">
    <source>
        <dbReference type="ARBA" id="ARBA00022618"/>
    </source>
</evidence>
<dbReference type="InterPro" id="IPR036915">
    <property type="entry name" value="Cyclin-like_sf"/>
</dbReference>
<dbReference type="PIRSF" id="PIRSF001771">
    <property type="entry name" value="Cyclin_A_B_D_E"/>
    <property type="match status" value="1"/>
</dbReference>
<dbReference type="GO" id="GO:0051301">
    <property type="term" value="P:cell division"/>
    <property type="evidence" value="ECO:0007669"/>
    <property type="project" value="UniProtKB-KW"/>
</dbReference>
<dbReference type="InterPro" id="IPR046965">
    <property type="entry name" value="Cyclin_A/B-like"/>
</dbReference>
<dbReference type="InterPro" id="IPR004367">
    <property type="entry name" value="Cyclin_C-dom"/>
</dbReference>
<feature type="compositionally biased region" description="Polar residues" evidence="5">
    <location>
        <begin position="57"/>
        <end position="82"/>
    </location>
</feature>
<dbReference type="SUPFAM" id="SSF47954">
    <property type="entry name" value="Cyclin-like"/>
    <property type="match status" value="1"/>
</dbReference>
<organism evidence="7 8">
    <name type="scientific">Stylonychia lemnae</name>
    <name type="common">Ciliate</name>
    <dbReference type="NCBI Taxonomy" id="5949"/>
    <lineage>
        <taxon>Eukaryota</taxon>
        <taxon>Sar</taxon>
        <taxon>Alveolata</taxon>
        <taxon>Ciliophora</taxon>
        <taxon>Intramacronucleata</taxon>
        <taxon>Spirotrichea</taxon>
        <taxon>Stichotrichia</taxon>
        <taxon>Sporadotrichida</taxon>
        <taxon>Oxytrichidae</taxon>
        <taxon>Stylonychinae</taxon>
        <taxon>Stylonychia</taxon>
    </lineage>
</organism>
<dbReference type="CDD" id="cd20537">
    <property type="entry name" value="CYCLIN_CCNO-like_rpt2"/>
    <property type="match status" value="1"/>
</dbReference>
<keyword evidence="2 4" id="KW-0195">Cyclin</keyword>
<dbReference type="InterPro" id="IPR039361">
    <property type="entry name" value="Cyclin"/>
</dbReference>
<feature type="domain" description="Cyclin-like" evidence="6">
    <location>
        <begin position="188"/>
        <end position="285"/>
    </location>
</feature>
<keyword evidence="1" id="KW-0132">Cell division</keyword>
<dbReference type="PANTHER" id="PTHR10177">
    <property type="entry name" value="CYCLINS"/>
    <property type="match status" value="1"/>
</dbReference>
<sequence length="423" mass="48960">MIKSLKKRDSSHDVKLLQSRFQKLKVIDATNQQKHKNHQEISQIRGDSQIENLQPNKQHLKSQGNSRYNPSNRGSNCGSIEHQTIDVKRHSIGRGRITTHSRMVSQDFSKKSTKHSTITTSSADKNRGSIASFGARSRPNSQKRSILCQDYIEVVSSHLKKTERKHKISHQHLKNHKITGVYRAKMVDWMVEVLTAFKCSDQTFFLATNIMDRYFNRLNELCEIDSLSNHSIELPELHITGVVCMFMASKFEDIFPLLMKTVVKKIGHDKITDEQIRTKEQDIFKAIDFNLGAMPTIHEFLNTYIHQVFEEHEEKDFISKMSVYLGKMCLHHEKLCYKKSSQLASSCIYVALKICEQMRKKTIFTTQILADLLSTSGVEEEKLIRLSKKVLYLAQNFEKELPGLFNLREIYIPQLNQFVQAKE</sequence>
<feature type="region of interest" description="Disordered" evidence="5">
    <location>
        <begin position="57"/>
        <end position="137"/>
    </location>
</feature>
<reference evidence="7 8" key="1">
    <citation type="submission" date="2014-06" db="EMBL/GenBank/DDBJ databases">
        <authorList>
            <person name="Swart Estienne"/>
        </authorList>
    </citation>
    <scope>NUCLEOTIDE SEQUENCE [LARGE SCALE GENOMIC DNA]</scope>
    <source>
        <strain evidence="7 8">130c</strain>
    </source>
</reference>
<proteinExistence type="inferred from homology"/>
<comment type="similarity">
    <text evidence="4">Belongs to the cyclin family.</text>
</comment>
<dbReference type="OrthoDB" id="313090at2759"/>
<evidence type="ECO:0000256" key="3">
    <source>
        <dbReference type="ARBA" id="ARBA00023306"/>
    </source>
</evidence>
<feature type="domain" description="Cyclin-like" evidence="6">
    <location>
        <begin position="303"/>
        <end position="392"/>
    </location>
</feature>
<evidence type="ECO:0000256" key="4">
    <source>
        <dbReference type="RuleBase" id="RU000383"/>
    </source>
</evidence>
<evidence type="ECO:0000256" key="2">
    <source>
        <dbReference type="ARBA" id="ARBA00023127"/>
    </source>
</evidence>
<feature type="compositionally biased region" description="Basic residues" evidence="5">
    <location>
        <begin position="90"/>
        <end position="99"/>
    </location>
</feature>
<dbReference type="Proteomes" id="UP000039865">
    <property type="component" value="Unassembled WGS sequence"/>
</dbReference>
<name>A0A077ZTJ2_STYLE</name>
<evidence type="ECO:0000313" key="7">
    <source>
        <dbReference type="EMBL" id="CDW72824.1"/>
    </source>
</evidence>
<dbReference type="Gene3D" id="1.10.472.10">
    <property type="entry name" value="Cyclin-like"/>
    <property type="match status" value="2"/>
</dbReference>
<protein>
    <submittedName>
        <fullName evidence="7">N-terminal domain containing protein</fullName>
    </submittedName>
</protein>
<dbReference type="InterPro" id="IPR006671">
    <property type="entry name" value="Cyclin_N"/>
</dbReference>
<dbReference type="AlphaFoldDB" id="A0A077ZTJ2"/>
<dbReference type="InParanoid" id="A0A077ZTJ2"/>
<dbReference type="SMART" id="SM00385">
    <property type="entry name" value="CYCLIN"/>
    <property type="match status" value="2"/>
</dbReference>
<evidence type="ECO:0000313" key="8">
    <source>
        <dbReference type="Proteomes" id="UP000039865"/>
    </source>
</evidence>